<feature type="transmembrane region" description="Helical" evidence="5">
    <location>
        <begin position="28"/>
        <end position="52"/>
    </location>
</feature>
<dbReference type="PROSITE" id="PS00216">
    <property type="entry name" value="SUGAR_TRANSPORT_1"/>
    <property type="match status" value="1"/>
</dbReference>
<reference evidence="7 8" key="1">
    <citation type="submission" date="2013-03" db="EMBL/GenBank/DDBJ databases">
        <title>The Genome Sequence of Cladophialophora psammophila CBS 110553.</title>
        <authorList>
            <consortium name="The Broad Institute Genomics Platform"/>
            <person name="Cuomo C."/>
            <person name="de Hoog S."/>
            <person name="Gorbushina A."/>
            <person name="Walker B."/>
            <person name="Young S.K."/>
            <person name="Zeng Q."/>
            <person name="Gargeya S."/>
            <person name="Fitzgerald M."/>
            <person name="Haas B."/>
            <person name="Abouelleil A."/>
            <person name="Allen A.W."/>
            <person name="Alvarado L."/>
            <person name="Arachchi H.M."/>
            <person name="Berlin A.M."/>
            <person name="Chapman S.B."/>
            <person name="Gainer-Dewar J."/>
            <person name="Goldberg J."/>
            <person name="Griggs A."/>
            <person name="Gujja S."/>
            <person name="Hansen M."/>
            <person name="Howarth C."/>
            <person name="Imamovic A."/>
            <person name="Ireland A."/>
            <person name="Larimer J."/>
            <person name="McCowan C."/>
            <person name="Murphy C."/>
            <person name="Pearson M."/>
            <person name="Poon T.W."/>
            <person name="Priest M."/>
            <person name="Roberts A."/>
            <person name="Saif S."/>
            <person name="Shea T."/>
            <person name="Sisk P."/>
            <person name="Sykes S."/>
            <person name="Wortman J."/>
            <person name="Nusbaum C."/>
            <person name="Birren B."/>
        </authorList>
    </citation>
    <scope>NUCLEOTIDE SEQUENCE [LARGE SCALE GENOMIC DNA]</scope>
    <source>
        <strain evidence="7 8">CBS 110553</strain>
    </source>
</reference>
<accession>W9X7S1</accession>
<feature type="transmembrane region" description="Helical" evidence="5">
    <location>
        <begin position="424"/>
        <end position="444"/>
    </location>
</feature>
<evidence type="ECO:0000259" key="6">
    <source>
        <dbReference type="PROSITE" id="PS50850"/>
    </source>
</evidence>
<evidence type="ECO:0000256" key="2">
    <source>
        <dbReference type="ARBA" id="ARBA00022692"/>
    </source>
</evidence>
<feature type="transmembrane region" description="Helical" evidence="5">
    <location>
        <begin position="94"/>
        <end position="113"/>
    </location>
</feature>
<feature type="transmembrane region" description="Helical" evidence="5">
    <location>
        <begin position="389"/>
        <end position="412"/>
    </location>
</feature>
<evidence type="ECO:0000256" key="3">
    <source>
        <dbReference type="ARBA" id="ARBA00022989"/>
    </source>
</evidence>
<dbReference type="RefSeq" id="XP_007739844.1">
    <property type="nucleotide sequence ID" value="XM_007741654.1"/>
</dbReference>
<name>W9X7S1_9EURO</name>
<dbReference type="InterPro" id="IPR005829">
    <property type="entry name" value="Sugar_transporter_CS"/>
</dbReference>
<keyword evidence="8" id="KW-1185">Reference proteome</keyword>
<feature type="transmembrane region" description="Helical" evidence="5">
    <location>
        <begin position="119"/>
        <end position="139"/>
    </location>
</feature>
<feature type="transmembrane region" description="Helical" evidence="5">
    <location>
        <begin position="64"/>
        <end position="82"/>
    </location>
</feature>
<keyword evidence="3 5" id="KW-1133">Transmembrane helix</keyword>
<dbReference type="PANTHER" id="PTHR23501">
    <property type="entry name" value="MAJOR FACILITATOR SUPERFAMILY"/>
    <property type="match status" value="1"/>
</dbReference>
<dbReference type="PANTHER" id="PTHR23501:SF195">
    <property type="entry name" value="PEP5"/>
    <property type="match status" value="1"/>
</dbReference>
<dbReference type="GO" id="GO:0005886">
    <property type="term" value="C:plasma membrane"/>
    <property type="evidence" value="ECO:0007669"/>
    <property type="project" value="TreeGrafter"/>
</dbReference>
<protein>
    <recommendedName>
        <fullName evidence="6">Major facilitator superfamily (MFS) profile domain-containing protein</fullName>
    </recommendedName>
</protein>
<dbReference type="AlphaFoldDB" id="W9X7S1"/>
<dbReference type="HOGENOM" id="CLU_000960_25_1_1"/>
<feature type="transmembrane region" description="Helical" evidence="5">
    <location>
        <begin position="151"/>
        <end position="172"/>
    </location>
</feature>
<dbReference type="PROSITE" id="PS50850">
    <property type="entry name" value="MFS"/>
    <property type="match status" value="1"/>
</dbReference>
<evidence type="ECO:0000256" key="1">
    <source>
        <dbReference type="ARBA" id="ARBA00004141"/>
    </source>
</evidence>
<dbReference type="OrthoDB" id="2587356at2759"/>
<proteinExistence type="predicted"/>
<organism evidence="7 8">
    <name type="scientific">Cladophialophora psammophila CBS 110553</name>
    <dbReference type="NCBI Taxonomy" id="1182543"/>
    <lineage>
        <taxon>Eukaryota</taxon>
        <taxon>Fungi</taxon>
        <taxon>Dikarya</taxon>
        <taxon>Ascomycota</taxon>
        <taxon>Pezizomycotina</taxon>
        <taxon>Eurotiomycetes</taxon>
        <taxon>Chaetothyriomycetidae</taxon>
        <taxon>Chaetothyriales</taxon>
        <taxon>Herpotrichiellaceae</taxon>
        <taxon>Cladophialophora</taxon>
    </lineage>
</organism>
<evidence type="ECO:0000256" key="4">
    <source>
        <dbReference type="ARBA" id="ARBA00023136"/>
    </source>
</evidence>
<dbReference type="Pfam" id="PF07690">
    <property type="entry name" value="MFS_1"/>
    <property type="match status" value="1"/>
</dbReference>
<keyword evidence="4 5" id="KW-0472">Membrane</keyword>
<feature type="transmembrane region" description="Helical" evidence="5">
    <location>
        <begin position="184"/>
        <end position="204"/>
    </location>
</feature>
<dbReference type="Gene3D" id="1.20.1250.20">
    <property type="entry name" value="MFS general substrate transporter like domains"/>
    <property type="match status" value="1"/>
</dbReference>
<dbReference type="InterPro" id="IPR020846">
    <property type="entry name" value="MFS_dom"/>
</dbReference>
<feature type="domain" description="Major facilitator superfamily (MFS) profile" evidence="6">
    <location>
        <begin position="28"/>
        <end position="538"/>
    </location>
</feature>
<feature type="transmembrane region" description="Helical" evidence="5">
    <location>
        <begin position="225"/>
        <end position="244"/>
    </location>
</feature>
<dbReference type="eggNOG" id="KOG0254">
    <property type="taxonomic scope" value="Eukaryota"/>
</dbReference>
<comment type="subcellular location">
    <subcellularLocation>
        <location evidence="1">Membrane</location>
        <topology evidence="1">Multi-pass membrane protein</topology>
    </subcellularLocation>
</comment>
<gene>
    <name evidence="7" type="ORF">A1O5_01035</name>
</gene>
<feature type="transmembrane region" description="Helical" evidence="5">
    <location>
        <begin position="293"/>
        <end position="314"/>
    </location>
</feature>
<keyword evidence="2 5" id="KW-0812">Transmembrane</keyword>
<evidence type="ECO:0000313" key="8">
    <source>
        <dbReference type="Proteomes" id="UP000019471"/>
    </source>
</evidence>
<feature type="transmembrane region" description="Helical" evidence="5">
    <location>
        <begin position="334"/>
        <end position="353"/>
    </location>
</feature>
<dbReference type="InterPro" id="IPR036259">
    <property type="entry name" value="MFS_trans_sf"/>
</dbReference>
<dbReference type="GeneID" id="19185771"/>
<feature type="transmembrane region" description="Helical" evidence="5">
    <location>
        <begin position="514"/>
        <end position="533"/>
    </location>
</feature>
<comment type="caution">
    <text evidence="7">The sequence shown here is derived from an EMBL/GenBank/DDBJ whole genome shotgun (WGS) entry which is preliminary data.</text>
</comment>
<feature type="transmembrane region" description="Helical" evidence="5">
    <location>
        <begin position="360"/>
        <end position="377"/>
    </location>
</feature>
<dbReference type="Proteomes" id="UP000019471">
    <property type="component" value="Unassembled WGS sequence"/>
</dbReference>
<evidence type="ECO:0000256" key="5">
    <source>
        <dbReference type="SAM" id="Phobius"/>
    </source>
</evidence>
<dbReference type="SUPFAM" id="SSF103473">
    <property type="entry name" value="MFS general substrate transporter"/>
    <property type="match status" value="1"/>
</dbReference>
<dbReference type="EMBL" id="AMGX01000001">
    <property type="protein sequence ID" value="EXJ76527.1"/>
    <property type="molecule type" value="Genomic_DNA"/>
</dbReference>
<evidence type="ECO:0000313" key="7">
    <source>
        <dbReference type="EMBL" id="EXJ76527.1"/>
    </source>
</evidence>
<sequence length="570" mass="60307">MGSPDSTHIEAAVVQRPSQNYWNRLKTLVLVVAVGSIYFGQLTLLVGGGLLARSIAAVVGDPSLTAWPTAVLGILVAALGPPAAQIADFWGRKWLLVGFTSCGCIGAIIVSRASSMGMAIAGFTIGGLSCVAQPLLHAVVSEVLPRKYRSWAQASVNVSVGLGAIYGLLAGGALTESNPEGFRIYFYISAGIYAASATACALLYNPPQRETQIASFRAKLRQLDWVGYAMVASGVSLLCTGLSWAENPYPWKSSHVLGPFLVGVVILLSLIVYEWKFKKDGLFHHSLFIDRNFAITLVCIYVEGHCAFAANYFVPFQLSTVYPSMGSFRVGLCYAVSYFAFIVSALAAGLIIWKKRSVRYPSMTGFLGFLLFFALAASSKASTPEANFWGYMIFLGGGLGFLLTTLVVAAQFSTPPELIAITSGLVLSVRSLGASTGLVIYQAVFSAGISKNLVPKIAAATLPLGLPETSLVSLIGALTSGDPASLSKVPEATPEIIAAAEVALRKAYSLAFSHVWAAAASFTFVALVGSVFLREPKSEFTESIDAPLDIVEDKPENNAVDSSCAGKTNL</sequence>
<dbReference type="GO" id="GO:0022857">
    <property type="term" value="F:transmembrane transporter activity"/>
    <property type="evidence" value="ECO:0007669"/>
    <property type="project" value="InterPro"/>
</dbReference>
<feature type="transmembrane region" description="Helical" evidence="5">
    <location>
        <begin position="256"/>
        <end position="273"/>
    </location>
</feature>
<dbReference type="InterPro" id="IPR011701">
    <property type="entry name" value="MFS"/>
</dbReference>